<dbReference type="RefSeq" id="WP_094788534.1">
    <property type="nucleotide sequence ID" value="NZ_NDXW01000001.1"/>
</dbReference>
<dbReference type="PANTHER" id="PTHR38340">
    <property type="entry name" value="S-LAYER PROTEIN"/>
    <property type="match status" value="1"/>
</dbReference>
<dbReference type="Gene3D" id="1.10.530.40">
    <property type="match status" value="1"/>
</dbReference>
<proteinExistence type="predicted"/>
<evidence type="ECO:0000256" key="3">
    <source>
        <dbReference type="ARBA" id="ARBA00022529"/>
    </source>
</evidence>
<feature type="domain" description="Haemolysin-type calcium binding-related" evidence="7">
    <location>
        <begin position="1190"/>
        <end position="1226"/>
    </location>
</feature>
<dbReference type="PANTHER" id="PTHR38340:SF1">
    <property type="entry name" value="S-LAYER PROTEIN"/>
    <property type="match status" value="1"/>
</dbReference>
<evidence type="ECO:0000256" key="4">
    <source>
        <dbReference type="ARBA" id="ARBA00022638"/>
    </source>
</evidence>
<feature type="compositionally biased region" description="Gly residues" evidence="6">
    <location>
        <begin position="2292"/>
        <end position="2305"/>
    </location>
</feature>
<feature type="compositionally biased region" description="Gly residues" evidence="6">
    <location>
        <begin position="2410"/>
        <end position="2429"/>
    </location>
</feature>
<comment type="subcellular location">
    <subcellularLocation>
        <location evidence="1">Secreted</location>
    </subcellularLocation>
</comment>
<feature type="region of interest" description="Disordered" evidence="6">
    <location>
        <begin position="422"/>
        <end position="482"/>
    </location>
</feature>
<feature type="region of interest" description="Disordered" evidence="6">
    <location>
        <begin position="1562"/>
        <end position="1609"/>
    </location>
</feature>
<feature type="compositionally biased region" description="Basic and acidic residues" evidence="6">
    <location>
        <begin position="1359"/>
        <end position="1371"/>
    </location>
</feature>
<protein>
    <recommendedName>
        <fullName evidence="7">Haemolysin-type calcium binding-related domain-containing protein</fullName>
    </recommendedName>
</protein>
<sequence>MKIKSITQSEYEKLRFELIKAAEDAKKKPYIDDPSGPNLVTMGIGFNIEDESVLKSVLIYGFKNTFDTSNSKDQKLLTDMLKVTQDNSLSISKIQSKLNSLWQTYKGDKKVKFEFDSEDQMVNVLNGIAEVYEKKVNKFLSTTMTFSKERAVLFSLAYNQTDGSSALLGPGLGGAIDSKSRVQAWYEIAYRSNGDKSAGQAARRYVEASIFGLFDDQNNVTDTEAKTVVDFIIANRDAIKKYEDKYSNPGQQALNDDRFNALQSYIKSFEQILQPASSYLIKEYVKDSGLASKLSGLGFNGSVLLGIVKDKKIAGYQYNVNGNNKNDLLINIDKEDKVLSGGKGNDVLIGNEKKDEMYGGELDDVLVGQGGNDTLTGHSGKDKLYGGDGEDILYAESASSQKDTSVDELYGGKGNDKLYGDAGNDILDGGENADQLEGGQGKDIYHADSEDTINDSGKDGTVFLNGKKLTGGERTEDDPENTYFSSDGQFTYVKNGSTLVINGGLTINNYSDGALGIHLETEDEDEDDEPDFDDPEKVTSPIIIDLDGDGVETLSVSDKHYFDHDGNAFAESTGWVSRDDGLLVWDKNNNGVVDSGAELFGNQTTLASGQKAKHGYDALAEFDDNKDGVIDAQDAIYSSLSVWQDKNENGLTDNDELASLADVGIKSLSTAYEDSNHTDAHGNEHRQTSEVTWSDGHKTDSADVWFKTNATRRVTTETFSWTHEILALPNSRGYGNLLDLQQAMTQDETLLSMVKAFVAEPDYQKRNDMVLAIIYQWAGVTDVDPHSRDPKKVYGHVIDARKLVTLEKVVGRGYLGTWCWGERDPNPHGRAAPILKAEFDKFQRSVTAQLNAQILFDDTILSAYFESGSHYFRLNEEALETYLVSLNRPDKVEELNAAINTLQNLGVYSKRIRNEVSSVLAKIVLNHPGLNEYINHDTVAGDERNNTLRDYNQINIIHGKKGNDTLYGQDGDDNYIFAKGDGQDTIYDTSGVDTLYFAEGIKQENIGFRRTLTDVWVVLLDDDGNPTGDEIKLTNYFDFDGTLAEGQIEKVHLSDGTLVNLYDLLKQAASAATENDDHLFGLPDVDNVSALAGHDKISTYGGDDTIEGGAGDDEILAGDGNDTLIGGTGNDTLVGEEGSDTYQFSQGFGQDSIQNLSKDQAPNGQIVFDETLSPDDITVKRDDDDLQLIASAQDIITVKGYFSQDASTSAAVAEIQFADGTVWNVEAIKQQVLQASSGDDYIEGYGSDDVFAGQAGNDTLKGLGGNDQLSGGEGDDRLFGDDGNDTLHGGLGNDTLRGGKDDDTLHGDEGNDHLYGDSGNDQLFGGAGNDWLEGSYGHDQLAGGEGQDTLIGGIGNDQLKGDAGDDTLRGDEGDDQLTGGRGNDQLAGGEGDDWYHFAKGDGQDVITDQQGQTTIVVYNLKLEDVIFRRHDLALDVTFKGNDGDRIRLENVFDRQTLTARFGLRLQHSDGTVQTLKAEDIDQRAITATEGKDTLYGNHQANEINTLRGDDTVYAEGGDDFVRGAAGNDTLYGQAGNDTLRGGDGDDQLYGGTGNDLLQAHKGDDQLRGEDGDDQLEGGLGNDTLYGGQGQDDLRGEEGDDQLEGGEGDDQYRYQAGDGHDVIRDTQGNDSLHLENIRLDDLLIRRTGDRYRYNPVEGETSGALSLAEESISRDRDGDLLITHKATGQTIRINDQFSSRSTATPHTAIESIVLNDQTLDIATIKQQALVGTATDDIIMGHVDDDIIQAGDGDDQVFAGAGDDQVHGGQGQDLLYGEQGNDQLYGDQGDDQLYGQSGDDQLYGGAGQDTLYGGQGDDQLYGDAGNDRLLGGEGQDTLLGGDGDDELIAANSVWDRSSNTLAGGKGNDTLYGSYGDETYQSNLGDGHDLIVETRRDEAFTNHQPSQDILLFGEGISADDLQFFRVNDDLQARHRNGQDQVTIQNWFVSFKNAEHDYFKVETFRFADGTELNTTDIESQITWEGSAADDKFIGYRGCSETFKAGDGNDKVFTREGDDIAYGEGGDDYLDGEAGNDQLYGGEGNDNLWGKQGNDQLFGGIGDDSLSGNEGDDSLKGEAGDDSLFGGSGNDTLEGGAGNDFMEAGEGDDTLQGGDGDDQLGGGAGNDQLAGGTGSDKYIYGGGHDVIDNQGGGFDGLFFKDGVQKDDLTFKQDGDDLLIFVKDATEPAVRVVKHFLGEDYAIDYVQPDGGNYITTAEINRRAKAGDVEGDYDAVVEGTANADKLGGTEGNDLVQGLGGNDQLFGMLGDDVVQGGEGNDFLSGGNGSNGIADGNDRLEGGAGNDRLNGGGGNDTLIGGEGDDHYYFFANSGQDVIDNTGGGNDWVFFNDVGRDRISYHRVGDDLVMLVDNDLQQKLTVTGHFTGGDLAISYIQPGDGGYAIPASRIESLLTELPAGGDTGTGDGDTSGGTDNGGDTGTDNGTGDTGTGETDNGGNDNGSDDVIDPSRYDTEVVGTAQGEQLVSRNNRNLIRGLAGDDTLFGMGGDDILLGGDGDDFIQGGNGRMNGDDGNDTLIGGAGNDVLAGFAGNDTLQGGVGDDHYYYHAQGGQDIIDNTGGGTDWVFFIDIDRERISYHRNGDDLVMLVDNDLQQKLTVTGHFTGGDKAISYIQPGDGGYAIPSSRLEGMLTALPAGGASVAAADVQPASHVNGLISAMATMTDGGAGDVTTTVMSNRDLMVNLTTPV</sequence>
<evidence type="ECO:0000256" key="2">
    <source>
        <dbReference type="ARBA" id="ARBA00022525"/>
    </source>
</evidence>
<feature type="compositionally biased region" description="Low complexity" evidence="6">
    <location>
        <begin position="2430"/>
        <end position="2447"/>
    </location>
</feature>
<evidence type="ECO:0000256" key="1">
    <source>
        <dbReference type="ARBA" id="ARBA00004613"/>
    </source>
</evidence>
<feature type="compositionally biased region" description="Basic and acidic residues" evidence="6">
    <location>
        <begin position="1297"/>
        <end position="1315"/>
    </location>
</feature>
<feature type="region of interest" description="Disordered" evidence="6">
    <location>
        <begin position="1337"/>
        <end position="1390"/>
    </location>
</feature>
<dbReference type="PRINTS" id="PR00313">
    <property type="entry name" value="CABNDNGRPT"/>
</dbReference>
<dbReference type="GO" id="GO:0003796">
    <property type="term" value="F:lysozyme activity"/>
    <property type="evidence" value="ECO:0007669"/>
    <property type="project" value="InterPro"/>
</dbReference>
<dbReference type="InterPro" id="IPR050557">
    <property type="entry name" value="RTX_toxin/Mannuronan_C5-epim"/>
</dbReference>
<keyword evidence="4" id="KW-0081">Bacteriolytic enzyme</keyword>
<accession>A0A4P9VRD7</accession>
<organism evidence="8 9">
    <name type="scientific">Zooshikella ganghwensis</name>
    <dbReference type="NCBI Taxonomy" id="202772"/>
    <lineage>
        <taxon>Bacteria</taxon>
        <taxon>Pseudomonadati</taxon>
        <taxon>Pseudomonadota</taxon>
        <taxon>Gammaproteobacteria</taxon>
        <taxon>Oceanospirillales</taxon>
        <taxon>Zooshikellaceae</taxon>
        <taxon>Zooshikella</taxon>
    </lineage>
</organism>
<keyword evidence="3" id="KW-0929">Antimicrobial</keyword>
<dbReference type="Gene3D" id="2.150.10.10">
    <property type="entry name" value="Serralysin-like metalloprotease, C-terminal"/>
    <property type="match status" value="15"/>
</dbReference>
<reference evidence="8 9" key="1">
    <citation type="submission" date="2017-04" db="EMBL/GenBank/DDBJ databases">
        <title>Draft genome sequence of Zooshikella ganghwensis VG4 isolated from Red Sea sediments.</title>
        <authorList>
            <person name="Rehman Z."/>
            <person name="Alam I."/>
            <person name="Kamau A."/>
            <person name="Bajic V."/>
            <person name="Leiknes T."/>
        </authorList>
    </citation>
    <scope>NUCLEOTIDE SEQUENCE [LARGE SCALE GENOMIC DNA]</scope>
    <source>
        <strain evidence="8 9">VG4</strain>
    </source>
</reference>
<dbReference type="InterPro" id="IPR001343">
    <property type="entry name" value="Hemolysn_Ca-bd"/>
</dbReference>
<dbReference type="GO" id="GO:0042742">
    <property type="term" value="P:defense response to bacterium"/>
    <property type="evidence" value="ECO:0007669"/>
    <property type="project" value="UniProtKB-KW"/>
</dbReference>
<dbReference type="InterPro" id="IPR023347">
    <property type="entry name" value="Lysozyme_dom_sf"/>
</dbReference>
<feature type="region of interest" description="Disordered" evidence="6">
    <location>
        <begin position="1262"/>
        <end position="1320"/>
    </location>
</feature>
<evidence type="ECO:0000256" key="5">
    <source>
        <dbReference type="ARBA" id="ARBA00022837"/>
    </source>
</evidence>
<evidence type="ECO:0000313" key="8">
    <source>
        <dbReference type="EMBL" id="RDH45596.1"/>
    </source>
</evidence>
<dbReference type="InterPro" id="IPR010566">
    <property type="entry name" value="Haemolys_ca-bd"/>
</dbReference>
<keyword evidence="9" id="KW-1185">Reference proteome</keyword>
<gene>
    <name evidence="8" type="ORF">B9G39_20260</name>
</gene>
<dbReference type="Pfam" id="PF00353">
    <property type="entry name" value="HemolysinCabind"/>
    <property type="match status" value="21"/>
</dbReference>
<evidence type="ECO:0000256" key="6">
    <source>
        <dbReference type="SAM" id="MobiDB-lite"/>
    </source>
</evidence>
<dbReference type="InterPro" id="IPR011049">
    <property type="entry name" value="Serralysin-like_metalloprot_C"/>
</dbReference>
<feature type="domain" description="Haemolysin-type calcium binding-related" evidence="7">
    <location>
        <begin position="1929"/>
        <end position="1970"/>
    </location>
</feature>
<dbReference type="PROSITE" id="PS00330">
    <property type="entry name" value="HEMOLYSIN_CALCIUM"/>
    <property type="match status" value="16"/>
</dbReference>
<dbReference type="GO" id="GO:0005509">
    <property type="term" value="F:calcium ion binding"/>
    <property type="evidence" value="ECO:0007669"/>
    <property type="project" value="InterPro"/>
</dbReference>
<feature type="region of interest" description="Disordered" evidence="6">
    <location>
        <begin position="2406"/>
        <end position="2459"/>
    </location>
</feature>
<feature type="region of interest" description="Disordered" evidence="6">
    <location>
        <begin position="674"/>
        <end position="695"/>
    </location>
</feature>
<dbReference type="GO" id="GO:0005576">
    <property type="term" value="C:extracellular region"/>
    <property type="evidence" value="ECO:0007669"/>
    <property type="project" value="UniProtKB-SubCell"/>
</dbReference>
<feature type="compositionally biased region" description="Acidic residues" evidence="6">
    <location>
        <begin position="2013"/>
        <end position="2025"/>
    </location>
</feature>
<feature type="compositionally biased region" description="Basic and acidic residues" evidence="6">
    <location>
        <begin position="674"/>
        <end position="688"/>
    </location>
</feature>
<feature type="region of interest" description="Disordered" evidence="6">
    <location>
        <begin position="2274"/>
        <end position="2307"/>
    </location>
</feature>
<dbReference type="GO" id="GO:0031640">
    <property type="term" value="P:killing of cells of another organism"/>
    <property type="evidence" value="ECO:0007669"/>
    <property type="project" value="UniProtKB-KW"/>
</dbReference>
<dbReference type="Proteomes" id="UP000257039">
    <property type="component" value="Unassembled WGS sequence"/>
</dbReference>
<dbReference type="SUPFAM" id="SSF51120">
    <property type="entry name" value="beta-Roll"/>
    <property type="match status" value="9"/>
</dbReference>
<evidence type="ECO:0000259" key="7">
    <source>
        <dbReference type="Pfam" id="PF06594"/>
    </source>
</evidence>
<dbReference type="InterPro" id="IPR018511">
    <property type="entry name" value="Hemolysin-typ_Ca-bd_CS"/>
</dbReference>
<dbReference type="EMBL" id="NDXW01000001">
    <property type="protein sequence ID" value="RDH45596.1"/>
    <property type="molecule type" value="Genomic_DNA"/>
</dbReference>
<comment type="caution">
    <text evidence="8">The sequence shown here is derived from an EMBL/GenBank/DDBJ whole genome shotgun (WGS) entry which is preliminary data.</text>
</comment>
<evidence type="ECO:0000313" key="9">
    <source>
        <dbReference type="Proteomes" id="UP000257039"/>
    </source>
</evidence>
<keyword evidence="2" id="KW-0964">Secreted</keyword>
<feature type="region of interest" description="Disordered" evidence="6">
    <location>
        <begin position="2010"/>
        <end position="2123"/>
    </location>
</feature>
<dbReference type="Pfam" id="PF06594">
    <property type="entry name" value="HCBP_related"/>
    <property type="match status" value="2"/>
</dbReference>
<name>A0A4P9VRD7_9GAMM</name>
<keyword evidence="5" id="KW-0106">Calcium</keyword>
<feature type="compositionally biased region" description="Acidic residues" evidence="6">
    <location>
        <begin position="1597"/>
        <end position="1608"/>
    </location>
</feature>